<evidence type="ECO:0000313" key="3">
    <source>
        <dbReference type="Proteomes" id="UP001176941"/>
    </source>
</evidence>
<dbReference type="EMBL" id="OX459969">
    <property type="protein sequence ID" value="CAI9172819.1"/>
    <property type="molecule type" value="Genomic_DNA"/>
</dbReference>
<evidence type="ECO:0000256" key="1">
    <source>
        <dbReference type="SAM" id="MobiDB-lite"/>
    </source>
</evidence>
<reference evidence="2" key="1">
    <citation type="submission" date="2023-04" db="EMBL/GenBank/DDBJ databases">
        <authorList>
            <consortium name="ELIXIR-Norway"/>
        </authorList>
    </citation>
    <scope>NUCLEOTIDE SEQUENCE [LARGE SCALE GENOMIC DNA]</scope>
</reference>
<evidence type="ECO:0000313" key="2">
    <source>
        <dbReference type="EMBL" id="CAI9172819.1"/>
    </source>
</evidence>
<proteinExistence type="predicted"/>
<name>A0ABN8ZGB2_RANTA</name>
<accession>A0ABN8ZGB2</accession>
<dbReference type="Proteomes" id="UP001176941">
    <property type="component" value="Chromosome 33"/>
</dbReference>
<protein>
    <submittedName>
        <fullName evidence="2">Uncharacterized protein</fullName>
    </submittedName>
</protein>
<keyword evidence="3" id="KW-1185">Reference proteome</keyword>
<organism evidence="2 3">
    <name type="scientific">Rangifer tarandus platyrhynchus</name>
    <name type="common">Svalbard reindeer</name>
    <dbReference type="NCBI Taxonomy" id="3082113"/>
    <lineage>
        <taxon>Eukaryota</taxon>
        <taxon>Metazoa</taxon>
        <taxon>Chordata</taxon>
        <taxon>Craniata</taxon>
        <taxon>Vertebrata</taxon>
        <taxon>Euteleostomi</taxon>
        <taxon>Mammalia</taxon>
        <taxon>Eutheria</taxon>
        <taxon>Laurasiatheria</taxon>
        <taxon>Artiodactyla</taxon>
        <taxon>Ruminantia</taxon>
        <taxon>Pecora</taxon>
        <taxon>Cervidae</taxon>
        <taxon>Odocoileinae</taxon>
        <taxon>Rangifer</taxon>
    </lineage>
</organism>
<sequence length="163" mass="17043">MGRIITPHPHPAPEQCEDPELSWAALVVHKQGMAQKAVGTNDPGMARGTTAPLGWRGTPWTGWCPAQPSSPHPPPGMGKQQALGPSQQGRVWFHFLLCHGVGGGIGARLASWGGHREAGGQLGPSCQSTTCALVLLPAGLGAGPQGFPLNASYPRLAQWENPK</sequence>
<gene>
    <name evidence="2" type="ORF">MRATA1EN1_LOCUS21781</name>
</gene>
<feature type="region of interest" description="Disordered" evidence="1">
    <location>
        <begin position="65"/>
        <end position="84"/>
    </location>
</feature>